<dbReference type="SUPFAM" id="SSF158446">
    <property type="entry name" value="IVS-encoded protein-like"/>
    <property type="match status" value="1"/>
</dbReference>
<dbReference type="Gene3D" id="1.20.1440.60">
    <property type="entry name" value="23S rRNA-intervening sequence"/>
    <property type="match status" value="1"/>
</dbReference>
<evidence type="ECO:0000313" key="2">
    <source>
        <dbReference type="Proteomes" id="UP001230496"/>
    </source>
</evidence>
<gene>
    <name evidence="1" type="ORF">QYS49_26180</name>
</gene>
<reference evidence="1 2" key="1">
    <citation type="submission" date="2023-08" db="EMBL/GenBank/DDBJ databases">
        <title>Comparative genomics and taxonomic characterization of three novel marine species of genus Marivirga.</title>
        <authorList>
            <person name="Muhammad N."/>
            <person name="Kim S.-G."/>
        </authorList>
    </citation>
    <scope>NUCLEOTIDE SEQUENCE [LARGE SCALE GENOMIC DNA]</scope>
    <source>
        <strain evidence="1 2">BDSF4-3</strain>
    </source>
</reference>
<dbReference type="CDD" id="cd16377">
    <property type="entry name" value="23S_rRNA_IVP_like"/>
    <property type="match status" value="1"/>
</dbReference>
<dbReference type="KEGG" id="msaa:QYS49_26180"/>
<evidence type="ECO:0000313" key="1">
    <source>
        <dbReference type="EMBL" id="WKK75082.2"/>
    </source>
</evidence>
<name>A0AA49GAK4_9BACT</name>
<accession>A0AA49GAK4</accession>
<keyword evidence="2" id="KW-1185">Reference proteome</keyword>
<dbReference type="Proteomes" id="UP001230496">
    <property type="component" value="Chromosome"/>
</dbReference>
<dbReference type="RefSeq" id="WP_308347040.1">
    <property type="nucleotide sequence ID" value="NZ_CP129971.1"/>
</dbReference>
<proteinExistence type="predicted"/>
<dbReference type="Pfam" id="PF05635">
    <property type="entry name" value="23S_rRNA_IVP"/>
    <property type="match status" value="1"/>
</dbReference>
<organism evidence="1 2">
    <name type="scientific">Marivirga salinarum</name>
    <dbReference type="NCBI Taxonomy" id="3059078"/>
    <lineage>
        <taxon>Bacteria</taxon>
        <taxon>Pseudomonadati</taxon>
        <taxon>Bacteroidota</taxon>
        <taxon>Cytophagia</taxon>
        <taxon>Cytophagales</taxon>
        <taxon>Marivirgaceae</taxon>
        <taxon>Marivirga</taxon>
    </lineage>
</organism>
<dbReference type="EMBL" id="CP129971">
    <property type="protein sequence ID" value="WKK75082.2"/>
    <property type="molecule type" value="Genomic_DNA"/>
</dbReference>
<dbReference type="InterPro" id="IPR012657">
    <property type="entry name" value="23S_rRNA-intervening_sequence"/>
</dbReference>
<dbReference type="PANTHER" id="PTHR38471">
    <property type="entry name" value="FOUR HELIX BUNDLE PROTEIN"/>
    <property type="match status" value="1"/>
</dbReference>
<dbReference type="InterPro" id="IPR036583">
    <property type="entry name" value="23S_rRNA_IVS_sf"/>
</dbReference>
<dbReference type="PANTHER" id="PTHR38471:SF2">
    <property type="entry name" value="FOUR HELIX BUNDLE PROTEIN"/>
    <property type="match status" value="1"/>
</dbReference>
<protein>
    <submittedName>
        <fullName evidence="1">Four helix bundle protein</fullName>
    </submittedName>
</protein>
<dbReference type="AlphaFoldDB" id="A0AA49GAK4"/>
<dbReference type="NCBIfam" id="TIGR02436">
    <property type="entry name" value="four helix bundle protein"/>
    <property type="match status" value="1"/>
</dbReference>
<sequence length="123" mass="14489">MATIKRFEDLEVWKDAREFTKVIYHITTNEGLNKDYAFKDQIRRASISIMNNIAEGFGRYSNKDFRRFLDIATASNLEVKSMLYLGSDLEYIPESKLDNLIQQNEKLHYQLLALIKYLRSKSN</sequence>